<dbReference type="Pfam" id="PF02909">
    <property type="entry name" value="TetR_C_1"/>
    <property type="match status" value="1"/>
</dbReference>
<dbReference type="EMBL" id="MAXA01000180">
    <property type="protein sequence ID" value="OHV30252.1"/>
    <property type="molecule type" value="Genomic_DNA"/>
</dbReference>
<dbReference type="SUPFAM" id="SSF46689">
    <property type="entry name" value="Homeodomain-like"/>
    <property type="match status" value="1"/>
</dbReference>
<dbReference type="Proteomes" id="UP000179769">
    <property type="component" value="Unassembled WGS sequence"/>
</dbReference>
<evidence type="ECO:0000256" key="2">
    <source>
        <dbReference type="ARBA" id="ARBA00023125"/>
    </source>
</evidence>
<dbReference type="InterPro" id="IPR009057">
    <property type="entry name" value="Homeodomain-like_sf"/>
</dbReference>
<accession>A0A1S1QAZ4</accession>
<evidence type="ECO:0000259" key="5">
    <source>
        <dbReference type="PROSITE" id="PS50977"/>
    </source>
</evidence>
<keyword evidence="2 4" id="KW-0238">DNA-binding</keyword>
<dbReference type="RefSeq" id="WP_071062889.1">
    <property type="nucleotide sequence ID" value="NZ_MAXA01000180.1"/>
</dbReference>
<organism evidence="6 7">
    <name type="scientific">Parafrankia soli</name>
    <dbReference type="NCBI Taxonomy" id="2599596"/>
    <lineage>
        <taxon>Bacteria</taxon>
        <taxon>Bacillati</taxon>
        <taxon>Actinomycetota</taxon>
        <taxon>Actinomycetes</taxon>
        <taxon>Frankiales</taxon>
        <taxon>Frankiaceae</taxon>
        <taxon>Parafrankia</taxon>
    </lineage>
</organism>
<dbReference type="OrthoDB" id="3173376at2"/>
<evidence type="ECO:0000313" key="6">
    <source>
        <dbReference type="EMBL" id="OHV30252.1"/>
    </source>
</evidence>
<feature type="DNA-binding region" description="H-T-H motif" evidence="4">
    <location>
        <begin position="41"/>
        <end position="60"/>
    </location>
</feature>
<dbReference type="AlphaFoldDB" id="A0A1S1QAZ4"/>
<sequence length="235" mass="25787">MDRPSHSSRSRLAAGLPPMTAEKIVDTALELTRGQGLDGWSIRQLSGALEVWPGVIYHHVGDRETVVDAITDRVIALIPVPDADLPWREWFTRLLREGRAVLREFRGVARRVVLIGPTVPAALPTIDRGIQVLQRAGFGGDATLVYRFLLNTAFMMVAAEDDRAERPEARGKMAQVLSDFQDTPQPGLAAASVDALARARDPRPPAELDVEFFEFTVARALDGVATWLESSSAPR</sequence>
<keyword evidence="1" id="KW-0805">Transcription regulation</keyword>
<gene>
    <name evidence="6" type="ORF">BBK14_16665</name>
</gene>
<comment type="caution">
    <text evidence="6">The sequence shown here is derived from an EMBL/GenBank/DDBJ whole genome shotgun (WGS) entry which is preliminary data.</text>
</comment>
<feature type="domain" description="HTH tetR-type" evidence="5">
    <location>
        <begin position="18"/>
        <end position="78"/>
    </location>
</feature>
<reference evidence="7" key="1">
    <citation type="submission" date="2016-07" db="EMBL/GenBank/DDBJ databases">
        <title>Frankia sp. NRRL B-16219 Genome sequencing.</title>
        <authorList>
            <person name="Ghodhbane-Gtari F."/>
            <person name="Swanson E."/>
            <person name="Gueddou A."/>
            <person name="Louati M."/>
            <person name="Nouioui I."/>
            <person name="Hezbri K."/>
            <person name="Abebe-Akele F."/>
            <person name="Simpson S."/>
            <person name="Morris K."/>
            <person name="Thomas K."/>
            <person name="Gtari M."/>
            <person name="Tisa L.S."/>
        </authorList>
    </citation>
    <scope>NUCLEOTIDE SEQUENCE [LARGE SCALE GENOMIC DNA]</scope>
    <source>
        <strain evidence="7">NRRL B-16219</strain>
    </source>
</reference>
<dbReference type="GO" id="GO:0003677">
    <property type="term" value="F:DNA binding"/>
    <property type="evidence" value="ECO:0007669"/>
    <property type="project" value="UniProtKB-UniRule"/>
</dbReference>
<dbReference type="InterPro" id="IPR036271">
    <property type="entry name" value="Tet_transcr_reg_TetR-rel_C_sf"/>
</dbReference>
<dbReference type="SUPFAM" id="SSF48498">
    <property type="entry name" value="Tetracyclin repressor-like, C-terminal domain"/>
    <property type="match status" value="1"/>
</dbReference>
<proteinExistence type="predicted"/>
<evidence type="ECO:0000256" key="1">
    <source>
        <dbReference type="ARBA" id="ARBA00023015"/>
    </source>
</evidence>
<protein>
    <submittedName>
        <fullName evidence="6">TetR family transcriptional regulator</fullName>
    </submittedName>
</protein>
<evidence type="ECO:0000313" key="7">
    <source>
        <dbReference type="Proteomes" id="UP000179769"/>
    </source>
</evidence>
<keyword evidence="7" id="KW-1185">Reference proteome</keyword>
<keyword evidence="3" id="KW-0804">Transcription</keyword>
<evidence type="ECO:0000256" key="3">
    <source>
        <dbReference type="ARBA" id="ARBA00023163"/>
    </source>
</evidence>
<dbReference type="InterPro" id="IPR004111">
    <property type="entry name" value="Repressor_TetR_C"/>
</dbReference>
<dbReference type="InterPro" id="IPR001647">
    <property type="entry name" value="HTH_TetR"/>
</dbReference>
<dbReference type="Gene3D" id="1.10.357.10">
    <property type="entry name" value="Tetracycline Repressor, domain 2"/>
    <property type="match status" value="1"/>
</dbReference>
<dbReference type="PROSITE" id="PS50977">
    <property type="entry name" value="HTH_TETR_2"/>
    <property type="match status" value="1"/>
</dbReference>
<evidence type="ECO:0000256" key="4">
    <source>
        <dbReference type="PROSITE-ProRule" id="PRU00335"/>
    </source>
</evidence>
<name>A0A1S1QAZ4_9ACTN</name>
<dbReference type="GO" id="GO:0045892">
    <property type="term" value="P:negative regulation of DNA-templated transcription"/>
    <property type="evidence" value="ECO:0007669"/>
    <property type="project" value="InterPro"/>
</dbReference>